<name>A0A285PXW8_9VIRU</name>
<keyword evidence="2" id="KW-1185">Reference proteome</keyword>
<reference evidence="1" key="1">
    <citation type="submission" date="2017-08" db="EMBL/GenBank/DDBJ databases">
        <authorList>
            <person name="de Groot N.N."/>
        </authorList>
    </citation>
    <scope>NUCLEOTIDE SEQUENCE</scope>
</reference>
<organism evidence="1">
    <name type="scientific">Cedratvirus lausannensis</name>
    <dbReference type="NCBI Taxonomy" id="2023205"/>
    <lineage>
        <taxon>Viruses</taxon>
        <taxon>Pithoviruses</taxon>
        <taxon>Orthocedratvirinae</taxon>
        <taxon>Alphacedratvirus</taxon>
        <taxon>Alphacedratvirus francolausannense</taxon>
    </lineage>
</organism>
<evidence type="ECO:0000313" key="1">
    <source>
        <dbReference type="EMBL" id="SOB74077.1"/>
    </source>
</evidence>
<protein>
    <submittedName>
        <fullName evidence="1">Uncharacterized protein</fullName>
    </submittedName>
</protein>
<accession>A0A285PXW8</accession>
<dbReference type="Proteomes" id="UP000274850">
    <property type="component" value="Segment"/>
</dbReference>
<dbReference type="EMBL" id="LT907979">
    <property type="protein sequence ID" value="SOB74077.1"/>
    <property type="molecule type" value="Genomic_DNA"/>
</dbReference>
<sequence length="68" mass="7473">MSTNINVRCDPISGECVKVNPDNPRSTVLYRPNGTCTNPLGQTVRNYTCTVDGICPYDARPCINNNLL</sequence>
<evidence type="ECO:0000313" key="2">
    <source>
        <dbReference type="Proteomes" id="UP000274850"/>
    </source>
</evidence>
<proteinExistence type="predicted"/>
<gene>
    <name evidence="1" type="ORF">BQ9231_00194</name>
</gene>